<dbReference type="GO" id="GO:0005524">
    <property type="term" value="F:ATP binding"/>
    <property type="evidence" value="ECO:0007669"/>
    <property type="project" value="UniProtKB-ARBA"/>
</dbReference>
<dbReference type="Pfam" id="PF13185">
    <property type="entry name" value="GAF_2"/>
    <property type="match status" value="1"/>
</dbReference>
<dbReference type="GO" id="GO:0070483">
    <property type="term" value="P:detection of hypoxia"/>
    <property type="evidence" value="ECO:0007669"/>
    <property type="project" value="UniProtKB-ARBA"/>
</dbReference>
<evidence type="ECO:0008006" key="16">
    <source>
        <dbReference type="Google" id="ProtNLM"/>
    </source>
</evidence>
<dbReference type="PANTHER" id="PTHR43156">
    <property type="entry name" value="STAGE II SPORULATION PROTEIN E-RELATED"/>
    <property type="match status" value="1"/>
</dbReference>
<comment type="cofactor">
    <cofactor evidence="2">
        <name>heme</name>
        <dbReference type="ChEBI" id="CHEBI:30413"/>
    </cofactor>
</comment>
<feature type="domain" description="PPM-type phosphatase" evidence="13">
    <location>
        <begin position="303"/>
        <end position="517"/>
    </location>
</feature>
<feature type="region of interest" description="Disordered" evidence="11">
    <location>
        <begin position="23"/>
        <end position="89"/>
    </location>
</feature>
<dbReference type="SUPFAM" id="SSF81606">
    <property type="entry name" value="PP2C-like"/>
    <property type="match status" value="1"/>
</dbReference>
<reference evidence="14" key="1">
    <citation type="journal article" date="2014" name="Int. J. Syst. Evol. Microbiol.">
        <title>Complete genome sequence of Corynebacterium casei LMG S-19264T (=DSM 44701T), isolated from a smear-ripened cheese.</title>
        <authorList>
            <consortium name="US DOE Joint Genome Institute (JGI-PGF)"/>
            <person name="Walter F."/>
            <person name="Albersmeier A."/>
            <person name="Kalinowski J."/>
            <person name="Ruckert C."/>
        </authorList>
    </citation>
    <scope>NUCLEOTIDE SEQUENCE</scope>
    <source>
        <strain evidence="14">JCM 4815</strain>
    </source>
</reference>
<dbReference type="InterPro" id="IPR029016">
    <property type="entry name" value="GAF-like_dom_sf"/>
</dbReference>
<name>A0A918UR74_9ACTN</name>
<dbReference type="GO" id="GO:0019825">
    <property type="term" value="F:oxygen binding"/>
    <property type="evidence" value="ECO:0007669"/>
    <property type="project" value="UniProtKB-ARBA"/>
</dbReference>
<keyword evidence="5" id="KW-0808">Transferase</keyword>
<feature type="domain" description="GAF" evidence="12">
    <location>
        <begin position="133"/>
        <end position="283"/>
    </location>
</feature>
<evidence type="ECO:0000256" key="1">
    <source>
        <dbReference type="ARBA" id="ARBA00001946"/>
    </source>
</evidence>
<evidence type="ECO:0000256" key="7">
    <source>
        <dbReference type="ARBA" id="ARBA00022777"/>
    </source>
</evidence>
<keyword evidence="3" id="KW-0963">Cytoplasm</keyword>
<gene>
    <name evidence="14" type="ORF">GCM10010365_57380</name>
</gene>
<dbReference type="PANTHER" id="PTHR43156:SF2">
    <property type="entry name" value="STAGE II SPORULATION PROTEIN E"/>
    <property type="match status" value="1"/>
</dbReference>
<protein>
    <recommendedName>
        <fullName evidence="16">Regulatory protein</fullName>
    </recommendedName>
</protein>
<dbReference type="SMART" id="SM00065">
    <property type="entry name" value="GAF"/>
    <property type="match status" value="1"/>
</dbReference>
<keyword evidence="15" id="KW-1185">Reference proteome</keyword>
<comment type="caution">
    <text evidence="14">The sequence shown here is derived from an EMBL/GenBank/DDBJ whole genome shotgun (WGS) entry which is preliminary data.</text>
</comment>
<evidence type="ECO:0000313" key="15">
    <source>
        <dbReference type="Proteomes" id="UP000622166"/>
    </source>
</evidence>
<reference evidence="14" key="2">
    <citation type="submission" date="2020-09" db="EMBL/GenBank/DDBJ databases">
        <authorList>
            <person name="Sun Q."/>
            <person name="Ohkuma M."/>
        </authorList>
    </citation>
    <scope>NUCLEOTIDE SEQUENCE</scope>
    <source>
        <strain evidence="14">JCM 4815</strain>
    </source>
</reference>
<keyword evidence="6" id="KW-0479">Metal-binding</keyword>
<dbReference type="GO" id="GO:0070025">
    <property type="term" value="F:carbon monoxide binding"/>
    <property type="evidence" value="ECO:0007669"/>
    <property type="project" value="UniProtKB-ARBA"/>
</dbReference>
<evidence type="ECO:0000259" key="13">
    <source>
        <dbReference type="SMART" id="SM00331"/>
    </source>
</evidence>
<dbReference type="GO" id="GO:0000287">
    <property type="term" value="F:magnesium ion binding"/>
    <property type="evidence" value="ECO:0007669"/>
    <property type="project" value="UniProtKB-ARBA"/>
</dbReference>
<proteinExistence type="predicted"/>
<sequence>MQGACLLTWLRLGRWSGRGLRAASRRGAERDCGSDGGSGPYGAPARAHWGHPEETAESEAAAVTEYRQNPPGGDGVPQDGAAPPGEVPYTSLLDLPLSSDLDRIGEQLHALARAQSTLQELLQAVVNITGELELPMVLRRIVRTAMDLVGARYGAMGVLDAEGRLLDEFIPLGLTAKELADLDGVELPRGRGLLGHLIHHPEPLRVRDISRHPESAGFPPGHPPMSTLLGVAISVRGRIYGNLYLSERRDGQPFDRHDEGVIRALAGTAGVAIENARLYQQVRNNAVQFQRLLLPRLPDLRPFLAGAAYRPASAPAAVGGDWYDAMLLPDGACAAVIGDVVGHDLRAAADMSQLRNMLRALYHDRNAAPGTSLTRLDRLMQAAPGEAPIATVLLARLEPADGAWQLRWSSAGHPPPLLVLPDGRVRYLDTEPGVPLGVSPDLPRCDHCRAVPVDSTVVLYTDGLVEIPGQPLDRGLDALAVTASRYAGHPPEEMCRALLDHPPGNGHDDKAVIALRTPPLTGYARS</sequence>
<dbReference type="Proteomes" id="UP000622166">
    <property type="component" value="Unassembled WGS sequence"/>
</dbReference>
<dbReference type="SMART" id="SM00331">
    <property type="entry name" value="PP2C_SIG"/>
    <property type="match status" value="1"/>
</dbReference>
<keyword evidence="8" id="KW-0378">Hydrolase</keyword>
<evidence type="ECO:0000256" key="3">
    <source>
        <dbReference type="ARBA" id="ARBA00022490"/>
    </source>
</evidence>
<dbReference type="SUPFAM" id="SSF55781">
    <property type="entry name" value="GAF domain-like"/>
    <property type="match status" value="1"/>
</dbReference>
<dbReference type="FunFam" id="3.30.450.40:FF:000052">
    <property type="entry name" value="Oxygen sensor histidine kinase response regulator DevS/DosS"/>
    <property type="match status" value="1"/>
</dbReference>
<keyword evidence="4" id="KW-0597">Phosphoprotein</keyword>
<dbReference type="Pfam" id="PF07228">
    <property type="entry name" value="SpoIIE"/>
    <property type="match status" value="1"/>
</dbReference>
<evidence type="ECO:0000313" key="14">
    <source>
        <dbReference type="EMBL" id="GGZ29550.1"/>
    </source>
</evidence>
<evidence type="ECO:0000256" key="5">
    <source>
        <dbReference type="ARBA" id="ARBA00022679"/>
    </source>
</evidence>
<keyword evidence="9" id="KW-0460">Magnesium</keyword>
<evidence type="ECO:0000259" key="12">
    <source>
        <dbReference type="SMART" id="SM00065"/>
    </source>
</evidence>
<keyword evidence="7" id="KW-0418">Kinase</keyword>
<dbReference type="GO" id="GO:0000155">
    <property type="term" value="F:phosphorelay sensor kinase activity"/>
    <property type="evidence" value="ECO:0007669"/>
    <property type="project" value="UniProtKB-ARBA"/>
</dbReference>
<dbReference type="InterPro" id="IPR036457">
    <property type="entry name" value="PPM-type-like_dom_sf"/>
</dbReference>
<evidence type="ECO:0000256" key="11">
    <source>
        <dbReference type="SAM" id="MobiDB-lite"/>
    </source>
</evidence>
<dbReference type="InterPro" id="IPR052016">
    <property type="entry name" value="Bact_Sigma-Reg"/>
</dbReference>
<organism evidence="14 15">
    <name type="scientific">Streptomyces poonensis</name>
    <dbReference type="NCBI Taxonomy" id="68255"/>
    <lineage>
        <taxon>Bacteria</taxon>
        <taxon>Bacillati</taxon>
        <taxon>Actinomycetota</taxon>
        <taxon>Actinomycetes</taxon>
        <taxon>Kitasatosporales</taxon>
        <taxon>Streptomycetaceae</taxon>
        <taxon>Streptomyces</taxon>
    </lineage>
</organism>
<evidence type="ECO:0000256" key="2">
    <source>
        <dbReference type="ARBA" id="ARBA00001971"/>
    </source>
</evidence>
<dbReference type="InterPro" id="IPR003018">
    <property type="entry name" value="GAF"/>
</dbReference>
<evidence type="ECO:0000256" key="8">
    <source>
        <dbReference type="ARBA" id="ARBA00022801"/>
    </source>
</evidence>
<dbReference type="InterPro" id="IPR001932">
    <property type="entry name" value="PPM-type_phosphatase-like_dom"/>
</dbReference>
<evidence type="ECO:0000256" key="4">
    <source>
        <dbReference type="ARBA" id="ARBA00022553"/>
    </source>
</evidence>
<evidence type="ECO:0000256" key="10">
    <source>
        <dbReference type="ARBA" id="ARBA00023004"/>
    </source>
</evidence>
<dbReference type="GO" id="GO:0016791">
    <property type="term" value="F:phosphatase activity"/>
    <property type="evidence" value="ECO:0007669"/>
    <property type="project" value="TreeGrafter"/>
</dbReference>
<evidence type="ECO:0000256" key="9">
    <source>
        <dbReference type="ARBA" id="ARBA00022842"/>
    </source>
</evidence>
<dbReference type="Gene3D" id="3.30.450.40">
    <property type="match status" value="1"/>
</dbReference>
<dbReference type="GO" id="GO:0070026">
    <property type="term" value="F:nitric oxide binding"/>
    <property type="evidence" value="ECO:0007669"/>
    <property type="project" value="UniProtKB-ARBA"/>
</dbReference>
<evidence type="ECO:0000256" key="6">
    <source>
        <dbReference type="ARBA" id="ARBA00022723"/>
    </source>
</evidence>
<dbReference type="AlphaFoldDB" id="A0A918UR74"/>
<dbReference type="GO" id="GO:0019826">
    <property type="term" value="F:oxygen sensor activity"/>
    <property type="evidence" value="ECO:0007669"/>
    <property type="project" value="UniProtKB-ARBA"/>
</dbReference>
<accession>A0A918UR74</accession>
<dbReference type="Gene3D" id="3.60.40.10">
    <property type="entry name" value="PPM-type phosphatase domain"/>
    <property type="match status" value="1"/>
</dbReference>
<dbReference type="GO" id="GO:0020037">
    <property type="term" value="F:heme binding"/>
    <property type="evidence" value="ECO:0007669"/>
    <property type="project" value="UniProtKB-ARBA"/>
</dbReference>
<comment type="cofactor">
    <cofactor evidence="1">
        <name>Mg(2+)</name>
        <dbReference type="ChEBI" id="CHEBI:18420"/>
    </cofactor>
</comment>
<keyword evidence="10" id="KW-0408">Iron</keyword>
<dbReference type="EMBL" id="BMVW01000014">
    <property type="protein sequence ID" value="GGZ29550.1"/>
    <property type="molecule type" value="Genomic_DNA"/>
</dbReference>